<gene>
    <name evidence="1" type="ORF">ARMSODRAFT_471385</name>
</gene>
<dbReference type="AlphaFoldDB" id="A0A2H3B687"/>
<evidence type="ECO:0000313" key="1">
    <source>
        <dbReference type="EMBL" id="PBK64374.1"/>
    </source>
</evidence>
<protein>
    <submittedName>
        <fullName evidence="1">Uncharacterized protein</fullName>
    </submittedName>
</protein>
<evidence type="ECO:0000313" key="2">
    <source>
        <dbReference type="Proteomes" id="UP000218334"/>
    </source>
</evidence>
<organism evidence="1 2">
    <name type="scientific">Armillaria solidipes</name>
    <dbReference type="NCBI Taxonomy" id="1076256"/>
    <lineage>
        <taxon>Eukaryota</taxon>
        <taxon>Fungi</taxon>
        <taxon>Dikarya</taxon>
        <taxon>Basidiomycota</taxon>
        <taxon>Agaricomycotina</taxon>
        <taxon>Agaricomycetes</taxon>
        <taxon>Agaricomycetidae</taxon>
        <taxon>Agaricales</taxon>
        <taxon>Marasmiineae</taxon>
        <taxon>Physalacriaceae</taxon>
        <taxon>Armillaria</taxon>
    </lineage>
</organism>
<sequence>MRASDTMSTWSSFVAFTLLNPGVISVLRCRLEVTLEVRAWIQSNSPHQADFFPDKHSLLSDHHLTDIPRSSLD</sequence>
<dbReference type="EMBL" id="KZ293452">
    <property type="protein sequence ID" value="PBK64374.1"/>
    <property type="molecule type" value="Genomic_DNA"/>
</dbReference>
<reference evidence="2" key="1">
    <citation type="journal article" date="2017" name="Nat. Ecol. Evol.">
        <title>Genome expansion and lineage-specific genetic innovations in the forest pathogenic fungi Armillaria.</title>
        <authorList>
            <person name="Sipos G."/>
            <person name="Prasanna A.N."/>
            <person name="Walter M.C."/>
            <person name="O'Connor E."/>
            <person name="Balint B."/>
            <person name="Krizsan K."/>
            <person name="Kiss B."/>
            <person name="Hess J."/>
            <person name="Varga T."/>
            <person name="Slot J."/>
            <person name="Riley R."/>
            <person name="Boka B."/>
            <person name="Rigling D."/>
            <person name="Barry K."/>
            <person name="Lee J."/>
            <person name="Mihaltcheva S."/>
            <person name="LaButti K."/>
            <person name="Lipzen A."/>
            <person name="Waldron R."/>
            <person name="Moloney N.M."/>
            <person name="Sperisen C."/>
            <person name="Kredics L."/>
            <person name="Vagvoelgyi C."/>
            <person name="Patrignani A."/>
            <person name="Fitzpatrick D."/>
            <person name="Nagy I."/>
            <person name="Doyle S."/>
            <person name="Anderson J.B."/>
            <person name="Grigoriev I.V."/>
            <person name="Gueldener U."/>
            <person name="Muensterkoetter M."/>
            <person name="Nagy L.G."/>
        </authorList>
    </citation>
    <scope>NUCLEOTIDE SEQUENCE [LARGE SCALE GENOMIC DNA]</scope>
    <source>
        <strain evidence="2">28-4</strain>
    </source>
</reference>
<keyword evidence="2" id="KW-1185">Reference proteome</keyword>
<dbReference type="Proteomes" id="UP000218334">
    <property type="component" value="Unassembled WGS sequence"/>
</dbReference>
<accession>A0A2H3B687</accession>
<proteinExistence type="predicted"/>
<name>A0A2H3B687_9AGAR</name>